<evidence type="ECO:0000313" key="2">
    <source>
        <dbReference type="Proteomes" id="UP000003179"/>
    </source>
</evidence>
<gene>
    <name evidence="1" type="ORF">HMPREF9607_02612</name>
</gene>
<sequence>MWVSEACDEGDLISALGGDDLLDIRSRTRVRRRVVEACC</sequence>
<name>A0ABP2K669_9ACTN</name>
<protein>
    <submittedName>
        <fullName evidence="1">Uncharacterized protein</fullName>
    </submittedName>
</protein>
<organism evidence="1 2">
    <name type="scientific">Cutibacterium modestum HL044PA1</name>
    <dbReference type="NCBI Taxonomy" id="765109"/>
    <lineage>
        <taxon>Bacteria</taxon>
        <taxon>Bacillati</taxon>
        <taxon>Actinomycetota</taxon>
        <taxon>Actinomycetes</taxon>
        <taxon>Propionibacteriales</taxon>
        <taxon>Propionibacteriaceae</taxon>
        <taxon>Cutibacterium</taxon>
        <taxon>Cutibacterium modestum</taxon>
    </lineage>
</organism>
<dbReference type="EMBL" id="ADZU01000041">
    <property type="protein sequence ID" value="EFS91320.1"/>
    <property type="molecule type" value="Genomic_DNA"/>
</dbReference>
<proteinExistence type="predicted"/>
<keyword evidence="2" id="KW-1185">Reference proteome</keyword>
<accession>A0ABP2K669</accession>
<reference evidence="1" key="1">
    <citation type="submission" date="2010-08" db="EMBL/GenBank/DDBJ databases">
        <authorList>
            <person name="Weinstock G."/>
            <person name="Sodergren E."/>
            <person name="Clifton S."/>
            <person name="Fulton L."/>
            <person name="Fulton B."/>
            <person name="Courtney L."/>
            <person name="Fronick C."/>
            <person name="Harrison M."/>
            <person name="Strong C."/>
            <person name="Farmer C."/>
            <person name="Delahaunty K."/>
            <person name="Markovic C."/>
            <person name="Hall O."/>
            <person name="Minx P."/>
            <person name="Tomlinson C."/>
            <person name="Mitreva M."/>
            <person name="Hou S."/>
            <person name="Chen J."/>
            <person name="Wollam A."/>
            <person name="Pepin K.H."/>
            <person name="Johnson M."/>
            <person name="Bhonagiri V."/>
            <person name="Zhang X."/>
            <person name="Suruliraj S."/>
            <person name="Warren W."/>
            <person name="Chinwalla A."/>
            <person name="Mardis E.R."/>
            <person name="Wilson R.K."/>
        </authorList>
    </citation>
    <scope>NUCLEOTIDE SEQUENCE [LARGE SCALE GENOMIC DNA]</scope>
    <source>
        <strain evidence="1">HL044PA1</strain>
    </source>
</reference>
<evidence type="ECO:0000313" key="1">
    <source>
        <dbReference type="EMBL" id="EFS91320.1"/>
    </source>
</evidence>
<dbReference type="Proteomes" id="UP000003179">
    <property type="component" value="Unassembled WGS sequence"/>
</dbReference>
<comment type="caution">
    <text evidence="1">The sequence shown here is derived from an EMBL/GenBank/DDBJ whole genome shotgun (WGS) entry which is preliminary data.</text>
</comment>